<dbReference type="AlphaFoldDB" id="A0A895YR76"/>
<reference evidence="5" key="1">
    <citation type="submission" date="2021-02" db="EMBL/GenBank/DDBJ databases">
        <title>Natrosporangium hydrolyticum gen. nov., sp. nov, a haloalkaliphilic actinobacterium from a soda solonchak soil.</title>
        <authorList>
            <person name="Sorokin D.Y."/>
            <person name="Khijniak T.V."/>
            <person name="Zakharycheva A.P."/>
            <person name="Boueva O.V."/>
            <person name="Ariskina E.V."/>
            <person name="Hahnke R.L."/>
            <person name="Bunk B."/>
            <person name="Sproer C."/>
            <person name="Schumann P."/>
            <person name="Evtushenko L.I."/>
            <person name="Kublanov I.V."/>
        </authorList>
    </citation>
    <scope>NUCLEOTIDE SEQUENCE</scope>
    <source>
        <strain evidence="5">DSM 106523</strain>
    </source>
</reference>
<feature type="domain" description="Transcriptional repressor PaaX-like N-terminal" evidence="2">
    <location>
        <begin position="29"/>
        <end position="92"/>
    </location>
</feature>
<sequence>MLIGEDDELGPPSAAGAPGRPRAVGRARAHRLLVTMLGDYWQPGHAPLPSGGLVTLLGEFGTAPANARATLSRLTQRGILSRSKVGRRTSYEPTVQAWHILQRGAARIFATTDGGGWDGTWTLIAFTLPLDDGEQRRLLRARLRWLTFWPLYDATWVTPHDRVDAVREQVNELGINDALVLRTKDLELLPGGKLRLESVWGIDELAASYQAFLHRYQLLADRAAAGGVPPAEALVQRSELVDDWRALVRDDPDLPREFLPSSFPRVEARALFLATYRALAEPATARFWELIEAPGN</sequence>
<name>A0A895YR76_9ACTN</name>
<evidence type="ECO:0000313" key="5">
    <source>
        <dbReference type="EMBL" id="QSB16620.1"/>
    </source>
</evidence>
<evidence type="ECO:0000256" key="1">
    <source>
        <dbReference type="SAM" id="MobiDB-lite"/>
    </source>
</evidence>
<dbReference type="Proteomes" id="UP000662857">
    <property type="component" value="Chromosome"/>
</dbReference>
<evidence type="ECO:0000313" key="6">
    <source>
        <dbReference type="Proteomes" id="UP000662857"/>
    </source>
</evidence>
<dbReference type="Gene3D" id="1.10.10.10">
    <property type="entry name" value="Winged helix-like DNA-binding domain superfamily/Winged helix DNA-binding domain"/>
    <property type="match status" value="1"/>
</dbReference>
<dbReference type="InterPro" id="IPR011965">
    <property type="entry name" value="PaaX_trns_reg"/>
</dbReference>
<dbReference type="KEGG" id="nhy:JQS43_10270"/>
<evidence type="ECO:0000259" key="3">
    <source>
        <dbReference type="Pfam" id="PF08223"/>
    </source>
</evidence>
<dbReference type="GO" id="GO:0006351">
    <property type="term" value="P:DNA-templated transcription"/>
    <property type="evidence" value="ECO:0007669"/>
    <property type="project" value="InterPro"/>
</dbReference>
<dbReference type="Pfam" id="PF20803">
    <property type="entry name" value="PaaX_M"/>
    <property type="match status" value="1"/>
</dbReference>
<dbReference type="SUPFAM" id="SSF46785">
    <property type="entry name" value="Winged helix' DNA-binding domain"/>
    <property type="match status" value="1"/>
</dbReference>
<dbReference type="RefSeq" id="WP_239678846.1">
    <property type="nucleotide sequence ID" value="NZ_CP070499.1"/>
</dbReference>
<dbReference type="Pfam" id="PF08223">
    <property type="entry name" value="PaaX_C"/>
    <property type="match status" value="1"/>
</dbReference>
<dbReference type="InterPro" id="IPR036388">
    <property type="entry name" value="WH-like_DNA-bd_sf"/>
</dbReference>
<evidence type="ECO:0000259" key="4">
    <source>
        <dbReference type="Pfam" id="PF20803"/>
    </source>
</evidence>
<protein>
    <recommendedName>
        <fullName evidence="7">PaaX family transcriptional regulator</fullName>
    </recommendedName>
</protein>
<keyword evidence="6" id="KW-1185">Reference proteome</keyword>
<feature type="compositionally biased region" description="Low complexity" evidence="1">
    <location>
        <begin position="10"/>
        <end position="22"/>
    </location>
</feature>
<dbReference type="PANTHER" id="PTHR30319">
    <property type="entry name" value="PHENYLACETIC ACID REGULATOR-RELATED TRANSCRIPTIONAL REPRESSOR"/>
    <property type="match status" value="1"/>
</dbReference>
<feature type="domain" description="Transcriptional repressor PaaX-like C-terminal" evidence="3">
    <location>
        <begin position="200"/>
        <end position="288"/>
    </location>
</feature>
<feature type="region of interest" description="Disordered" evidence="1">
    <location>
        <begin position="1"/>
        <end position="22"/>
    </location>
</feature>
<dbReference type="InterPro" id="IPR048846">
    <property type="entry name" value="PaaX-like_central"/>
</dbReference>
<organism evidence="5 6">
    <name type="scientific">Natronosporangium hydrolyticum</name>
    <dbReference type="NCBI Taxonomy" id="2811111"/>
    <lineage>
        <taxon>Bacteria</taxon>
        <taxon>Bacillati</taxon>
        <taxon>Actinomycetota</taxon>
        <taxon>Actinomycetes</taxon>
        <taxon>Micromonosporales</taxon>
        <taxon>Micromonosporaceae</taxon>
        <taxon>Natronosporangium</taxon>
    </lineage>
</organism>
<dbReference type="InterPro" id="IPR013225">
    <property type="entry name" value="PaaX_C"/>
</dbReference>
<dbReference type="Gene3D" id="3.30.70.2650">
    <property type="match status" value="1"/>
</dbReference>
<proteinExistence type="predicted"/>
<gene>
    <name evidence="5" type="ORF">JQS43_10270</name>
</gene>
<feature type="domain" description="Transcriptional repressor PaaX-like central Cas2-like" evidence="4">
    <location>
        <begin position="116"/>
        <end position="182"/>
    </location>
</feature>
<dbReference type="InterPro" id="IPR036390">
    <property type="entry name" value="WH_DNA-bd_sf"/>
</dbReference>
<accession>A0A895YR76</accession>
<dbReference type="PANTHER" id="PTHR30319:SF1">
    <property type="entry name" value="TRANSCRIPTIONAL REPRESSOR PAAX"/>
    <property type="match status" value="1"/>
</dbReference>
<evidence type="ECO:0008006" key="7">
    <source>
        <dbReference type="Google" id="ProtNLM"/>
    </source>
</evidence>
<evidence type="ECO:0000259" key="2">
    <source>
        <dbReference type="Pfam" id="PF07848"/>
    </source>
</evidence>
<dbReference type="Pfam" id="PF07848">
    <property type="entry name" value="PaaX"/>
    <property type="match status" value="1"/>
</dbReference>
<dbReference type="PIRSF" id="PIRSF020623">
    <property type="entry name" value="PaaX"/>
    <property type="match status" value="1"/>
</dbReference>
<dbReference type="InterPro" id="IPR012906">
    <property type="entry name" value="PaaX-like_N"/>
</dbReference>
<dbReference type="Gene3D" id="1.20.58.1460">
    <property type="match status" value="1"/>
</dbReference>
<dbReference type="EMBL" id="CP070499">
    <property type="protein sequence ID" value="QSB16620.1"/>
    <property type="molecule type" value="Genomic_DNA"/>
</dbReference>